<dbReference type="Proteomes" id="UP001340816">
    <property type="component" value="Chromosome"/>
</dbReference>
<dbReference type="GeneID" id="93935369"/>
<gene>
    <name evidence="1" type="ORF">OHB35_00710</name>
</gene>
<dbReference type="Gene3D" id="3.30.530.20">
    <property type="match status" value="1"/>
</dbReference>
<dbReference type="EMBL" id="CP109135">
    <property type="protein sequence ID" value="WSD11852.1"/>
    <property type="molecule type" value="Genomic_DNA"/>
</dbReference>
<accession>A0ABZ1H2M4</accession>
<evidence type="ECO:0000313" key="2">
    <source>
        <dbReference type="Proteomes" id="UP001340816"/>
    </source>
</evidence>
<dbReference type="InterPro" id="IPR019587">
    <property type="entry name" value="Polyketide_cyclase/dehydratase"/>
</dbReference>
<protein>
    <submittedName>
        <fullName evidence="1">SRPBCC domain-containing protein</fullName>
    </submittedName>
</protein>
<proteinExistence type="predicted"/>
<sequence length="140" mass="15492">MDSALTAVIDIDATPQAVWDVLTDFATYGEWSTFTSAEGTAHVGNRLTMRMPGMTFRPTITVATPGEELRWVGTLGTKRLFHGQHSFVLSPNPDGTTRLTNHEEFSGALVSLTRRLLRTPKHDGYAAFNKGLKQQVEDRT</sequence>
<dbReference type="CDD" id="cd07822">
    <property type="entry name" value="SRPBCC_4"/>
    <property type="match status" value="1"/>
</dbReference>
<name>A0ABZ1H2M4_STRPH</name>
<evidence type="ECO:0000313" key="1">
    <source>
        <dbReference type="EMBL" id="WSD11852.1"/>
    </source>
</evidence>
<organism evidence="1 2">
    <name type="scientific">Streptomyces phaeochromogenes</name>
    <dbReference type="NCBI Taxonomy" id="1923"/>
    <lineage>
        <taxon>Bacteria</taxon>
        <taxon>Bacillati</taxon>
        <taxon>Actinomycetota</taxon>
        <taxon>Actinomycetes</taxon>
        <taxon>Kitasatosporales</taxon>
        <taxon>Streptomycetaceae</taxon>
        <taxon>Streptomyces</taxon>
        <taxon>Streptomyces phaeochromogenes group</taxon>
    </lineage>
</organism>
<dbReference type="RefSeq" id="WP_326726435.1">
    <property type="nucleotide sequence ID" value="NZ_CP108134.1"/>
</dbReference>
<dbReference type="InterPro" id="IPR023393">
    <property type="entry name" value="START-like_dom_sf"/>
</dbReference>
<reference evidence="1 2" key="1">
    <citation type="submission" date="2022-10" db="EMBL/GenBank/DDBJ databases">
        <title>The complete genomes of actinobacterial strains from the NBC collection.</title>
        <authorList>
            <person name="Joergensen T.S."/>
            <person name="Alvarez Arevalo M."/>
            <person name="Sterndorff E.B."/>
            <person name="Faurdal D."/>
            <person name="Vuksanovic O."/>
            <person name="Mourched A.-S."/>
            <person name="Charusanti P."/>
            <person name="Shaw S."/>
            <person name="Blin K."/>
            <person name="Weber T."/>
        </authorList>
    </citation>
    <scope>NUCLEOTIDE SEQUENCE [LARGE SCALE GENOMIC DNA]</scope>
    <source>
        <strain evidence="1 2">NBC 01752</strain>
    </source>
</reference>
<keyword evidence="2" id="KW-1185">Reference proteome</keyword>
<dbReference type="SUPFAM" id="SSF55961">
    <property type="entry name" value="Bet v1-like"/>
    <property type="match status" value="1"/>
</dbReference>
<dbReference type="PANTHER" id="PTHR36166:SF1">
    <property type="entry name" value="SRPBCC DOMAIN-CONTAINING PROTEIN"/>
    <property type="match status" value="1"/>
</dbReference>
<dbReference type="Pfam" id="PF10604">
    <property type="entry name" value="Polyketide_cyc2"/>
    <property type="match status" value="1"/>
</dbReference>
<dbReference type="PANTHER" id="PTHR36166">
    <property type="entry name" value="CHROMOSOME 9, WHOLE GENOME SHOTGUN SEQUENCE"/>
    <property type="match status" value="1"/>
</dbReference>